<feature type="region of interest" description="Disordered" evidence="1">
    <location>
        <begin position="107"/>
        <end position="138"/>
    </location>
</feature>
<feature type="compositionally biased region" description="Basic and acidic residues" evidence="1">
    <location>
        <begin position="107"/>
        <end position="117"/>
    </location>
</feature>
<comment type="caution">
    <text evidence="2">The sequence shown here is derived from an EMBL/GenBank/DDBJ whole genome shotgun (WGS) entry which is preliminary data.</text>
</comment>
<organism evidence="2 3">
    <name type="scientific">Trichonephila clavipes</name>
    <name type="common">Golden silk orbweaver</name>
    <name type="synonym">Nephila clavipes</name>
    <dbReference type="NCBI Taxonomy" id="2585209"/>
    <lineage>
        <taxon>Eukaryota</taxon>
        <taxon>Metazoa</taxon>
        <taxon>Ecdysozoa</taxon>
        <taxon>Arthropoda</taxon>
        <taxon>Chelicerata</taxon>
        <taxon>Arachnida</taxon>
        <taxon>Araneae</taxon>
        <taxon>Araneomorphae</taxon>
        <taxon>Entelegynae</taxon>
        <taxon>Araneoidea</taxon>
        <taxon>Nephilidae</taxon>
        <taxon>Trichonephila</taxon>
    </lineage>
</organism>
<dbReference type="Proteomes" id="UP000887159">
    <property type="component" value="Unassembled WGS sequence"/>
</dbReference>
<evidence type="ECO:0000313" key="2">
    <source>
        <dbReference type="EMBL" id="GFY10735.1"/>
    </source>
</evidence>
<evidence type="ECO:0000256" key="1">
    <source>
        <dbReference type="SAM" id="MobiDB-lite"/>
    </source>
</evidence>
<name>A0A8X6SG10_TRICX</name>
<evidence type="ECO:0000313" key="3">
    <source>
        <dbReference type="Proteomes" id="UP000887159"/>
    </source>
</evidence>
<protein>
    <submittedName>
        <fullName evidence="2">Uncharacterized protein</fullName>
    </submittedName>
</protein>
<dbReference type="AlphaFoldDB" id="A0A8X6SG10"/>
<accession>A0A8X6SG10</accession>
<gene>
    <name evidence="2" type="ORF">TNCV_1122581</name>
</gene>
<dbReference type="EMBL" id="BMAU01021301">
    <property type="protein sequence ID" value="GFY10735.1"/>
    <property type="molecule type" value="Genomic_DNA"/>
</dbReference>
<reference evidence="2" key="1">
    <citation type="submission" date="2020-08" db="EMBL/GenBank/DDBJ databases">
        <title>Multicomponent nature underlies the extraordinary mechanical properties of spider dragline silk.</title>
        <authorList>
            <person name="Kono N."/>
            <person name="Nakamura H."/>
            <person name="Mori M."/>
            <person name="Yoshida Y."/>
            <person name="Ohtoshi R."/>
            <person name="Malay A.D."/>
            <person name="Moran D.A.P."/>
            <person name="Tomita M."/>
            <person name="Numata K."/>
            <person name="Arakawa K."/>
        </authorList>
    </citation>
    <scope>NUCLEOTIDE SEQUENCE</scope>
</reference>
<keyword evidence="3" id="KW-1185">Reference proteome</keyword>
<sequence>MKIMFIDKTRSSSSWSPWVSLVPHLSHECVTSEEPGRPPGRFPFPESMPGIFVVDALIPAPSHQRRRLLFQFTRFRDKADGPISFRSASEGEVARLDFPGTVQRVYIRSESRKDSSRETTGSRPPSGVHRATLFSYKR</sequence>
<proteinExistence type="predicted"/>